<dbReference type="RefSeq" id="WP_054876582.1">
    <property type="nucleotide sequence ID" value="NZ_LKET01000051.1"/>
</dbReference>
<proteinExistence type="predicted"/>
<organism evidence="1 2">
    <name type="scientific">Oxobacter pfennigii</name>
    <dbReference type="NCBI Taxonomy" id="36849"/>
    <lineage>
        <taxon>Bacteria</taxon>
        <taxon>Bacillati</taxon>
        <taxon>Bacillota</taxon>
        <taxon>Clostridia</taxon>
        <taxon>Eubacteriales</taxon>
        <taxon>Clostridiaceae</taxon>
        <taxon>Oxobacter</taxon>
    </lineage>
</organism>
<evidence type="ECO:0000313" key="2">
    <source>
        <dbReference type="Proteomes" id="UP000050326"/>
    </source>
</evidence>
<dbReference type="Proteomes" id="UP000050326">
    <property type="component" value="Unassembled WGS sequence"/>
</dbReference>
<dbReference type="EMBL" id="LKET01000051">
    <property type="protein sequence ID" value="KPU42841.1"/>
    <property type="molecule type" value="Genomic_DNA"/>
</dbReference>
<gene>
    <name evidence="1" type="ORF">OXPF_36050</name>
</gene>
<accession>A0A0P8Y860</accession>
<reference evidence="1 2" key="1">
    <citation type="submission" date="2015-09" db="EMBL/GenBank/DDBJ databases">
        <title>Genome sequence of Oxobacter pfennigii DSM 3222.</title>
        <authorList>
            <person name="Poehlein A."/>
            <person name="Bengelsdorf F.R."/>
            <person name="Schiel-Bengelsdorf B."/>
            <person name="Duerre P."/>
            <person name="Daniel R."/>
        </authorList>
    </citation>
    <scope>NUCLEOTIDE SEQUENCE [LARGE SCALE GENOMIC DNA]</scope>
    <source>
        <strain evidence="1 2">DSM 3222</strain>
    </source>
</reference>
<sequence>MADFKAYIKDEEIMFDGPEDKIETFSQFLEEMEDATDTAACDCTSNDKVRQVIESYFPDYVDEIMELLEDNDGVCDCEIGSSSMAQNSVIKKLGHYMDIQEL</sequence>
<name>A0A0P8Y860_9CLOT</name>
<evidence type="ECO:0000313" key="1">
    <source>
        <dbReference type="EMBL" id="KPU42841.1"/>
    </source>
</evidence>
<protein>
    <submittedName>
        <fullName evidence="1">Uncharacterized protein</fullName>
    </submittedName>
</protein>
<comment type="caution">
    <text evidence="1">The sequence shown here is derived from an EMBL/GenBank/DDBJ whole genome shotgun (WGS) entry which is preliminary data.</text>
</comment>
<dbReference type="AlphaFoldDB" id="A0A0P8Y860"/>
<keyword evidence="2" id="KW-1185">Reference proteome</keyword>